<name>Q2HTU7_MEDTR</name>
<evidence type="ECO:0000313" key="8">
    <source>
        <dbReference type="Proteomes" id="UP000265566"/>
    </source>
</evidence>
<protein>
    <submittedName>
        <fullName evidence="4">PLAC8 family protein</fullName>
    </submittedName>
    <submittedName>
        <fullName evidence="5">Putative PLAC8 motif-containing protein</fullName>
    </submittedName>
</protein>
<dbReference type="PANTHER" id="PTHR15907">
    <property type="entry name" value="DUF614 FAMILY PROTEIN-RELATED"/>
    <property type="match status" value="1"/>
</dbReference>
<accession>Q2HTU7</accession>
<dbReference type="Proteomes" id="UP000265566">
    <property type="component" value="Chromosome 4"/>
</dbReference>
<dbReference type="Gramene" id="rna25130">
    <property type="protein sequence ID" value="RHN62539.1"/>
    <property type="gene ID" value="gene25130"/>
</dbReference>
<dbReference type="EnsemblPlants" id="AES90470">
    <property type="protein sequence ID" value="AES90470"/>
    <property type="gene ID" value="MTR_4g091550"/>
</dbReference>
<dbReference type="InterPro" id="IPR006461">
    <property type="entry name" value="PLAC_motif_containing"/>
</dbReference>
<dbReference type="Pfam" id="PF04749">
    <property type="entry name" value="PLAC8"/>
    <property type="match status" value="1"/>
</dbReference>
<keyword evidence="2" id="KW-1133">Transmembrane helix</keyword>
<dbReference type="HOGENOM" id="CLU_091500_1_0_1"/>
<dbReference type="EMBL" id="CM001220">
    <property type="protein sequence ID" value="AES90470.1"/>
    <property type="molecule type" value="Genomic_DNA"/>
</dbReference>
<organism evidence="3">
    <name type="scientific">Medicago truncatula</name>
    <name type="common">Barrel medic</name>
    <name type="synonym">Medicago tribuloides</name>
    <dbReference type="NCBI Taxonomy" id="3880"/>
    <lineage>
        <taxon>Eukaryota</taxon>
        <taxon>Viridiplantae</taxon>
        <taxon>Streptophyta</taxon>
        <taxon>Embryophyta</taxon>
        <taxon>Tracheophyta</taxon>
        <taxon>Spermatophyta</taxon>
        <taxon>Magnoliopsida</taxon>
        <taxon>eudicotyledons</taxon>
        <taxon>Gunneridae</taxon>
        <taxon>Pentapetalae</taxon>
        <taxon>rosids</taxon>
        <taxon>fabids</taxon>
        <taxon>Fabales</taxon>
        <taxon>Fabaceae</taxon>
        <taxon>Papilionoideae</taxon>
        <taxon>50 kb inversion clade</taxon>
        <taxon>NPAAA clade</taxon>
        <taxon>Hologalegina</taxon>
        <taxon>IRL clade</taxon>
        <taxon>Trifolieae</taxon>
        <taxon>Medicago</taxon>
    </lineage>
</organism>
<keyword evidence="7" id="KW-1185">Reference proteome</keyword>
<reference evidence="3" key="2">
    <citation type="submission" date="2007-03" db="EMBL/GenBank/DDBJ databases">
        <authorList>
            <consortium name="The International Medicago Genome Annotation Group"/>
        </authorList>
    </citation>
    <scope>NUCLEOTIDE SEQUENCE</scope>
</reference>
<evidence type="ECO:0000313" key="4">
    <source>
        <dbReference type="EMBL" id="AES90470.1"/>
    </source>
</evidence>
<keyword evidence="2" id="KW-0472">Membrane</keyword>
<feature type="transmembrane region" description="Helical" evidence="2">
    <location>
        <begin position="140"/>
        <end position="162"/>
    </location>
</feature>
<evidence type="ECO:0000256" key="2">
    <source>
        <dbReference type="SAM" id="Phobius"/>
    </source>
</evidence>
<dbReference type="AlphaFoldDB" id="Q2HTU7"/>
<dbReference type="STRING" id="3880.Q2HTU7"/>
<gene>
    <name evidence="6" type="primary">11439084</name>
    <name evidence="4" type="ordered locus">MTR_4g091550</name>
    <name evidence="3" type="ORF">MtrDRAFT_AC149642g38v2</name>
    <name evidence="5" type="ORF">MtrunA17_Chr4g0048561</name>
</gene>
<dbReference type="Proteomes" id="UP000002051">
    <property type="component" value="Chromosome 4"/>
</dbReference>
<reference evidence="4 7" key="3">
    <citation type="journal article" date="2011" name="Nature">
        <title>The Medicago genome provides insight into the evolution of rhizobial symbioses.</title>
        <authorList>
            <person name="Young N.D."/>
            <person name="Debelle F."/>
            <person name="Oldroyd G.E."/>
            <person name="Geurts R."/>
            <person name="Cannon S.B."/>
            <person name="Udvardi M.K."/>
            <person name="Benedito V.A."/>
            <person name="Mayer K.F."/>
            <person name="Gouzy J."/>
            <person name="Schoof H."/>
            <person name="Van de Peer Y."/>
            <person name="Proost S."/>
            <person name="Cook D.R."/>
            <person name="Meyers B.C."/>
            <person name="Spannagl M."/>
            <person name="Cheung F."/>
            <person name="De Mita S."/>
            <person name="Krishnakumar V."/>
            <person name="Gundlach H."/>
            <person name="Zhou S."/>
            <person name="Mudge J."/>
            <person name="Bharti A.K."/>
            <person name="Murray J.D."/>
            <person name="Naoumkina M.A."/>
            <person name="Rosen B."/>
            <person name="Silverstein K.A."/>
            <person name="Tang H."/>
            <person name="Rombauts S."/>
            <person name="Zhao P.X."/>
            <person name="Zhou P."/>
            <person name="Barbe V."/>
            <person name="Bardou P."/>
            <person name="Bechner M."/>
            <person name="Bellec A."/>
            <person name="Berger A."/>
            <person name="Berges H."/>
            <person name="Bidwell S."/>
            <person name="Bisseling T."/>
            <person name="Choisne N."/>
            <person name="Couloux A."/>
            <person name="Denny R."/>
            <person name="Deshpande S."/>
            <person name="Dai X."/>
            <person name="Doyle J.J."/>
            <person name="Dudez A.M."/>
            <person name="Farmer A.D."/>
            <person name="Fouteau S."/>
            <person name="Franken C."/>
            <person name="Gibelin C."/>
            <person name="Gish J."/>
            <person name="Goldstein S."/>
            <person name="Gonzalez A.J."/>
            <person name="Green P.J."/>
            <person name="Hallab A."/>
            <person name="Hartog M."/>
            <person name="Hua A."/>
            <person name="Humphray S.J."/>
            <person name="Jeong D.H."/>
            <person name="Jing Y."/>
            <person name="Jocker A."/>
            <person name="Kenton S.M."/>
            <person name="Kim D.J."/>
            <person name="Klee K."/>
            <person name="Lai H."/>
            <person name="Lang C."/>
            <person name="Lin S."/>
            <person name="Macmil S.L."/>
            <person name="Magdelenat G."/>
            <person name="Matthews L."/>
            <person name="McCorrison J."/>
            <person name="Monaghan E.L."/>
            <person name="Mun J.H."/>
            <person name="Najar F.Z."/>
            <person name="Nicholson C."/>
            <person name="Noirot C."/>
            <person name="O'Bleness M."/>
            <person name="Paule C.R."/>
            <person name="Poulain J."/>
            <person name="Prion F."/>
            <person name="Qin B."/>
            <person name="Qu C."/>
            <person name="Retzel E.F."/>
            <person name="Riddle C."/>
            <person name="Sallet E."/>
            <person name="Samain S."/>
            <person name="Samson N."/>
            <person name="Sanders I."/>
            <person name="Saurat O."/>
            <person name="Scarpelli C."/>
            <person name="Schiex T."/>
            <person name="Segurens B."/>
            <person name="Severin A.J."/>
            <person name="Sherrier D.J."/>
            <person name="Shi R."/>
            <person name="Sims S."/>
            <person name="Singer S.R."/>
            <person name="Sinharoy S."/>
            <person name="Sterck L."/>
            <person name="Viollet A."/>
            <person name="Wang B.B."/>
            <person name="Wang K."/>
            <person name="Wang M."/>
            <person name="Wang X."/>
            <person name="Warfsmann J."/>
            <person name="Weissenbach J."/>
            <person name="White D.D."/>
            <person name="White J.D."/>
            <person name="Wiley G.B."/>
            <person name="Wincker P."/>
            <person name="Xing Y."/>
            <person name="Yang L."/>
            <person name="Yao Z."/>
            <person name="Ying F."/>
            <person name="Zhai J."/>
            <person name="Zhou L."/>
            <person name="Zuber A."/>
            <person name="Denarie J."/>
            <person name="Dixon R.A."/>
            <person name="May G.D."/>
            <person name="Schwartz D.C."/>
            <person name="Rogers J."/>
            <person name="Quetier F."/>
            <person name="Town C.D."/>
            <person name="Roe B.A."/>
        </authorList>
    </citation>
    <scope>NUCLEOTIDE SEQUENCE [LARGE SCALE GENOMIC DNA]</scope>
    <source>
        <strain evidence="4">A17</strain>
        <strain evidence="6 7">cv. Jemalong A17</strain>
    </source>
</reference>
<keyword evidence="2" id="KW-0812">Transmembrane</keyword>
<evidence type="ECO:0000313" key="7">
    <source>
        <dbReference type="Proteomes" id="UP000002051"/>
    </source>
</evidence>
<proteinExistence type="predicted"/>
<evidence type="ECO:0000313" key="5">
    <source>
        <dbReference type="EMBL" id="RHN62539.1"/>
    </source>
</evidence>
<dbReference type="OMA" id="LYHFACP"/>
<reference evidence="8" key="6">
    <citation type="journal article" date="2018" name="Nat. Plants">
        <title>Whole-genome landscape of Medicago truncatula symbiotic genes.</title>
        <authorList>
            <person name="Pecrix Y."/>
            <person name="Staton S.E."/>
            <person name="Sallet E."/>
            <person name="Lelandais-Briere C."/>
            <person name="Moreau S."/>
            <person name="Carrere S."/>
            <person name="Blein T."/>
            <person name="Jardinaud M.F."/>
            <person name="Latrasse D."/>
            <person name="Zouine M."/>
            <person name="Zahm M."/>
            <person name="Kreplak J."/>
            <person name="Mayjonade B."/>
            <person name="Satge C."/>
            <person name="Perez M."/>
            <person name="Cauet S."/>
            <person name="Marande W."/>
            <person name="Chantry-Darmon C."/>
            <person name="Lopez-Roques C."/>
            <person name="Bouchez O."/>
            <person name="Berard A."/>
            <person name="Debelle F."/>
            <person name="Munos S."/>
            <person name="Bendahmane A."/>
            <person name="Berges H."/>
            <person name="Niebel A."/>
            <person name="Buitink J."/>
            <person name="Frugier F."/>
            <person name="Benhamed M."/>
            <person name="Crespi M."/>
            <person name="Gouzy J."/>
            <person name="Gamas P."/>
        </authorList>
    </citation>
    <scope>NUCLEOTIDE SEQUENCE [LARGE SCALE GENOMIC DNA]</scope>
    <source>
        <strain evidence="8">cv. Jemalong A17</strain>
    </source>
</reference>
<reference evidence="5" key="7">
    <citation type="journal article" date="2018" name="Nat. Plants">
        <title>Whole-genome landscape of Medicago truncatula symbiotic genes.</title>
        <authorList>
            <person name="Pecrix Y."/>
            <person name="Gamas P."/>
            <person name="Carrere S."/>
        </authorList>
    </citation>
    <scope>NUCLEOTIDE SEQUENCE</scope>
    <source>
        <tissue evidence="5">Leaves</tissue>
    </source>
</reference>
<dbReference type="EMBL" id="AC149642">
    <property type="protein sequence ID" value="ABD32347.2"/>
    <property type="molecule type" value="Genomic_DNA"/>
</dbReference>
<reference evidence="4 7" key="4">
    <citation type="journal article" date="2014" name="BMC Genomics">
        <title>An improved genome release (version Mt4.0) for the model legume Medicago truncatula.</title>
        <authorList>
            <person name="Tang H."/>
            <person name="Krishnakumar V."/>
            <person name="Bidwell S."/>
            <person name="Rosen B."/>
            <person name="Chan A."/>
            <person name="Zhou S."/>
            <person name="Gentzbittel L."/>
            <person name="Childs K.L."/>
            <person name="Yandell M."/>
            <person name="Gundlach H."/>
            <person name="Mayer K.F."/>
            <person name="Schwartz D.C."/>
            <person name="Town C.D."/>
        </authorList>
    </citation>
    <scope>GENOME REANNOTATION</scope>
    <source>
        <strain evidence="6 7">cv. Jemalong A17</strain>
    </source>
</reference>
<feature type="transmembrane region" description="Helical" evidence="2">
    <location>
        <begin position="111"/>
        <end position="134"/>
    </location>
</feature>
<reference evidence="6" key="5">
    <citation type="submission" date="2015-04" db="UniProtKB">
        <authorList>
            <consortium name="EnsemblPlants"/>
        </authorList>
    </citation>
    <scope>IDENTIFICATION</scope>
    <source>
        <strain evidence="6">cv. Jemalong A17</strain>
    </source>
</reference>
<dbReference type="KEGG" id="mtr:11439084"/>
<feature type="coiled-coil region" evidence="1">
    <location>
        <begin position="3"/>
        <end position="30"/>
    </location>
</feature>
<evidence type="ECO:0000313" key="6">
    <source>
        <dbReference type="EnsemblPlants" id="AES90470"/>
    </source>
</evidence>
<dbReference type="PaxDb" id="3880-AES90470"/>
<reference evidence="3" key="1">
    <citation type="submission" date="2004-07" db="EMBL/GenBank/DDBJ databases">
        <authorList>
            <person name="Town C.D."/>
        </authorList>
    </citation>
    <scope>NUCLEOTIDE SEQUENCE</scope>
</reference>
<dbReference type="EMBL" id="PSQE01000004">
    <property type="protein sequence ID" value="RHN62539.1"/>
    <property type="molecule type" value="Genomic_DNA"/>
</dbReference>
<sequence>MLKFDAMEDLEKQERKVEEEEEKEKLLENKAVLDFDVLCSSVALKASQGKWGKLGSMEEEEEESGVFGGVLRMWEGELFDCFDHRRIALESIICPCYRFGKNMKRAGFGSCFIQATIYLILAIGFFVNFIAFAVTRRHCFLYLAVSFIICVGAYLGLFRTLIRKKFNIKDSESSLDDCVYHFACPCCTLSQESRTLEMNNVQNGTWHGRGDTNCIGGFGEKSKAHFELLPPPIITIKTINESCIETKTKVNPS</sequence>
<dbReference type="NCBIfam" id="TIGR01571">
    <property type="entry name" value="A_thal_Cys_rich"/>
    <property type="match status" value="1"/>
</dbReference>
<evidence type="ECO:0000313" key="3">
    <source>
        <dbReference type="EMBL" id="ABD32347.2"/>
    </source>
</evidence>
<dbReference type="OrthoDB" id="1045822at2759"/>
<evidence type="ECO:0000256" key="1">
    <source>
        <dbReference type="SAM" id="Coils"/>
    </source>
</evidence>
<keyword evidence="1" id="KW-0175">Coiled coil</keyword>
<dbReference type="eggNOG" id="ENOG502QPME">
    <property type="taxonomic scope" value="Eukaryota"/>
</dbReference>